<evidence type="ECO:0000313" key="1">
    <source>
        <dbReference type="EMBL" id="KAJ3498011.1"/>
    </source>
</evidence>
<accession>A0ACC1R5L0</accession>
<keyword evidence="2" id="KW-1185">Reference proteome</keyword>
<proteinExistence type="predicted"/>
<sequence length="190" mass="21532">MVALGLPVAAFARQMAEALAVMHWSALTDGYDVEFVLGSDIKFDYRQHNLLQRTSEELEKLAPNTDIDAALGTSIPRAAARMWVLDFNLCSRWSEESLVEFPEQILSQLVLAFFENDPYYPLPLAESALDQELGVAFQNEYLDKSERFLQLNSDYQSVRHLPSRFIDECIARERQKLAAGLGHGHRDLKG</sequence>
<evidence type="ECO:0000313" key="2">
    <source>
        <dbReference type="Proteomes" id="UP001148737"/>
    </source>
</evidence>
<gene>
    <name evidence="1" type="ORF">NLG97_g1458</name>
</gene>
<dbReference type="Proteomes" id="UP001148737">
    <property type="component" value="Unassembled WGS sequence"/>
</dbReference>
<reference evidence="1" key="1">
    <citation type="submission" date="2022-07" db="EMBL/GenBank/DDBJ databases">
        <title>Genome Sequence of Lecanicillium saksenae.</title>
        <authorList>
            <person name="Buettner E."/>
        </authorList>
    </citation>
    <scope>NUCLEOTIDE SEQUENCE</scope>
    <source>
        <strain evidence="1">VT-O1</strain>
    </source>
</reference>
<organism evidence="1 2">
    <name type="scientific">Lecanicillium saksenae</name>
    <dbReference type="NCBI Taxonomy" id="468837"/>
    <lineage>
        <taxon>Eukaryota</taxon>
        <taxon>Fungi</taxon>
        <taxon>Dikarya</taxon>
        <taxon>Ascomycota</taxon>
        <taxon>Pezizomycotina</taxon>
        <taxon>Sordariomycetes</taxon>
        <taxon>Hypocreomycetidae</taxon>
        <taxon>Hypocreales</taxon>
        <taxon>Cordycipitaceae</taxon>
        <taxon>Lecanicillium</taxon>
    </lineage>
</organism>
<name>A0ACC1R5L0_9HYPO</name>
<dbReference type="EMBL" id="JANAKD010000076">
    <property type="protein sequence ID" value="KAJ3498011.1"/>
    <property type="molecule type" value="Genomic_DNA"/>
</dbReference>
<comment type="caution">
    <text evidence="1">The sequence shown here is derived from an EMBL/GenBank/DDBJ whole genome shotgun (WGS) entry which is preliminary data.</text>
</comment>
<protein>
    <submittedName>
        <fullName evidence="1">Uncharacterized protein</fullName>
    </submittedName>
</protein>